<accession>S5DQY1</accession>
<evidence type="ECO:0000256" key="10">
    <source>
        <dbReference type="ARBA" id="ARBA00024908"/>
    </source>
</evidence>
<keyword evidence="7" id="KW-0547">Nucleotide-binding</keyword>
<dbReference type="InterPro" id="IPR003442">
    <property type="entry name" value="T6A_TsaE"/>
</dbReference>
<evidence type="ECO:0000256" key="4">
    <source>
        <dbReference type="ARBA" id="ARBA00022490"/>
    </source>
</evidence>
<organism evidence="12">
    <name type="scientific">Candidatus Actinomarina minuta</name>
    <dbReference type="NCBI Taxonomy" id="1389454"/>
    <lineage>
        <taxon>Bacteria</taxon>
        <taxon>Bacillati</taxon>
        <taxon>Actinomycetota</taxon>
        <taxon>Actinomycetes</taxon>
        <taxon>Candidatus Actinomarinidae</taxon>
        <taxon>Candidatus Actinomarinales</taxon>
        <taxon>Candidatus Actinomarineae</taxon>
        <taxon>Candidatus Actinomarinaceae</taxon>
        <taxon>Candidatus Actinomarina</taxon>
    </lineage>
</organism>
<comment type="similarity">
    <text evidence="2">Belongs to the TsaE family.</text>
</comment>
<keyword evidence="4" id="KW-0963">Cytoplasm</keyword>
<evidence type="ECO:0000313" key="12">
    <source>
        <dbReference type="EMBL" id="AGQ20063.1"/>
    </source>
</evidence>
<evidence type="ECO:0000256" key="3">
    <source>
        <dbReference type="ARBA" id="ARBA00019010"/>
    </source>
</evidence>
<dbReference type="PANTHER" id="PTHR33540">
    <property type="entry name" value="TRNA THREONYLCARBAMOYLADENOSINE BIOSYNTHESIS PROTEIN TSAE"/>
    <property type="match status" value="1"/>
</dbReference>
<keyword evidence="5" id="KW-0819">tRNA processing</keyword>
<evidence type="ECO:0000256" key="7">
    <source>
        <dbReference type="ARBA" id="ARBA00022741"/>
    </source>
</evidence>
<sequence length="135" mass="15498">MSRYVKEEDLDSFLDDYLKGIILPKIIGLSGPLGAGKTTIAKKIIKFFGCNEVVTSPTFNIVKNYEVGEIKIFHVDLYRINSWSEFIDLDLPLSEDNTLVLIEWANLMKDANIPHMDLIKIEIVDHEKREIFINV</sequence>
<comment type="function">
    <text evidence="10">Required for the formation of a threonylcarbamoyl group on adenosine at position 37 (t(6)A37) in tRNAs that read codons beginning with adenine. Is involved in the transfer of the threonylcarbamoyl moiety of threonylcarbamoyl-AMP (TC-AMP) to the N6 group of A37, together with TsaD and TsaB. TsaE seems to play an indirect role in the t(6)A biosynthesis pathway, possibly in regulating the core enzymatic function of TsaD.</text>
</comment>
<dbReference type="GO" id="GO:0005524">
    <property type="term" value="F:ATP binding"/>
    <property type="evidence" value="ECO:0007669"/>
    <property type="project" value="UniProtKB-KW"/>
</dbReference>
<evidence type="ECO:0000256" key="5">
    <source>
        <dbReference type="ARBA" id="ARBA00022694"/>
    </source>
</evidence>
<evidence type="ECO:0000256" key="1">
    <source>
        <dbReference type="ARBA" id="ARBA00004496"/>
    </source>
</evidence>
<dbReference type="NCBIfam" id="TIGR00150">
    <property type="entry name" value="T6A_YjeE"/>
    <property type="match status" value="1"/>
</dbReference>
<keyword evidence="8" id="KW-0067">ATP-binding</keyword>
<dbReference type="GO" id="GO:0002949">
    <property type="term" value="P:tRNA threonylcarbamoyladenosine modification"/>
    <property type="evidence" value="ECO:0007669"/>
    <property type="project" value="InterPro"/>
</dbReference>
<dbReference type="PANTHER" id="PTHR33540:SF2">
    <property type="entry name" value="TRNA THREONYLCARBAMOYLADENOSINE BIOSYNTHESIS PROTEIN TSAE"/>
    <property type="match status" value="1"/>
</dbReference>
<dbReference type="EMBL" id="KC811150">
    <property type="protein sequence ID" value="AGQ20063.1"/>
    <property type="molecule type" value="Genomic_DNA"/>
</dbReference>
<proteinExistence type="inferred from homology"/>
<evidence type="ECO:0000256" key="2">
    <source>
        <dbReference type="ARBA" id="ARBA00007599"/>
    </source>
</evidence>
<keyword evidence="12" id="KW-0418">Kinase</keyword>
<keyword evidence="9" id="KW-0460">Magnesium</keyword>
<evidence type="ECO:0000256" key="9">
    <source>
        <dbReference type="ARBA" id="ARBA00022842"/>
    </source>
</evidence>
<dbReference type="InterPro" id="IPR027417">
    <property type="entry name" value="P-loop_NTPase"/>
</dbReference>
<dbReference type="GO" id="GO:0005737">
    <property type="term" value="C:cytoplasm"/>
    <property type="evidence" value="ECO:0007669"/>
    <property type="project" value="UniProtKB-SubCell"/>
</dbReference>
<dbReference type="Pfam" id="PF02367">
    <property type="entry name" value="TsaE"/>
    <property type="match status" value="1"/>
</dbReference>
<dbReference type="GO" id="GO:0016301">
    <property type="term" value="F:kinase activity"/>
    <property type="evidence" value="ECO:0007669"/>
    <property type="project" value="UniProtKB-KW"/>
</dbReference>
<protein>
    <recommendedName>
        <fullName evidence="3">tRNA threonylcarbamoyladenosine biosynthesis protein TsaE</fullName>
    </recommendedName>
    <alternativeName>
        <fullName evidence="11">t(6)A37 threonylcarbamoyladenosine biosynthesis protein TsaE</fullName>
    </alternativeName>
</protein>
<keyword evidence="12" id="KW-0808">Transferase</keyword>
<comment type="subcellular location">
    <subcellularLocation>
        <location evidence="1">Cytoplasm</location>
    </subcellularLocation>
</comment>
<name>S5DQY1_9ACTN</name>
<dbReference type="GO" id="GO:0046872">
    <property type="term" value="F:metal ion binding"/>
    <property type="evidence" value="ECO:0007669"/>
    <property type="project" value="UniProtKB-KW"/>
</dbReference>
<evidence type="ECO:0000256" key="8">
    <source>
        <dbReference type="ARBA" id="ARBA00022840"/>
    </source>
</evidence>
<reference evidence="12" key="1">
    <citation type="journal article" date="2013" name="Sci. Rep.">
        <title>Metagenomics uncovers a new group of low GC and ultra-small marine Actinobacteria.</title>
        <authorList>
            <person name="Ghai R."/>
            <person name="Mizuno C.M."/>
            <person name="Picazo A."/>
            <person name="Camacho A."/>
            <person name="Rodriguez-Valera F."/>
        </authorList>
    </citation>
    <scope>NUCLEOTIDE SEQUENCE</scope>
</reference>
<dbReference type="SUPFAM" id="SSF52540">
    <property type="entry name" value="P-loop containing nucleoside triphosphate hydrolases"/>
    <property type="match status" value="1"/>
</dbReference>
<evidence type="ECO:0000256" key="11">
    <source>
        <dbReference type="ARBA" id="ARBA00032441"/>
    </source>
</evidence>
<dbReference type="Gene3D" id="3.40.50.300">
    <property type="entry name" value="P-loop containing nucleotide triphosphate hydrolases"/>
    <property type="match status" value="1"/>
</dbReference>
<keyword evidence="6" id="KW-0479">Metal-binding</keyword>
<dbReference type="AlphaFoldDB" id="S5DQY1"/>
<evidence type="ECO:0000256" key="6">
    <source>
        <dbReference type="ARBA" id="ARBA00022723"/>
    </source>
</evidence>